<protein>
    <submittedName>
        <fullName evidence="1">Uncharacterized protein</fullName>
    </submittedName>
</protein>
<comment type="caution">
    <text evidence="1">The sequence shown here is derived from an EMBL/GenBank/DDBJ whole genome shotgun (WGS) entry which is preliminary data.</text>
</comment>
<dbReference type="Proteomes" id="UP000630097">
    <property type="component" value="Unassembled WGS sequence"/>
</dbReference>
<keyword evidence="2" id="KW-1185">Reference proteome</keyword>
<evidence type="ECO:0000313" key="1">
    <source>
        <dbReference type="EMBL" id="GIG77339.1"/>
    </source>
</evidence>
<dbReference type="AlphaFoldDB" id="A0A8J3LTC7"/>
<name>A0A8J3LTC7_9ACTN</name>
<reference evidence="1 2" key="1">
    <citation type="submission" date="2021-01" db="EMBL/GenBank/DDBJ databases">
        <title>Whole genome shotgun sequence of Planotetraspora kaengkrachanensis NBRC 104272.</title>
        <authorList>
            <person name="Komaki H."/>
            <person name="Tamura T."/>
        </authorList>
    </citation>
    <scope>NUCLEOTIDE SEQUENCE [LARGE SCALE GENOMIC DNA]</scope>
    <source>
        <strain evidence="1 2">NBRC 104272</strain>
    </source>
</reference>
<gene>
    <name evidence="1" type="ORF">Pka01_04660</name>
</gene>
<dbReference type="EMBL" id="BONV01000001">
    <property type="protein sequence ID" value="GIG77339.1"/>
    <property type="molecule type" value="Genomic_DNA"/>
</dbReference>
<accession>A0A8J3LTC7</accession>
<evidence type="ECO:0000313" key="2">
    <source>
        <dbReference type="Proteomes" id="UP000630097"/>
    </source>
</evidence>
<sequence length="67" mass="7316">MPPEYEYSEIAQTAKRWGMPSGRLQGLRETRRGSAAEHQADDAAAAVMAEMTVALARHCSRPGRVST</sequence>
<organism evidence="1 2">
    <name type="scientific">Planotetraspora kaengkrachanensis</name>
    <dbReference type="NCBI Taxonomy" id="575193"/>
    <lineage>
        <taxon>Bacteria</taxon>
        <taxon>Bacillati</taxon>
        <taxon>Actinomycetota</taxon>
        <taxon>Actinomycetes</taxon>
        <taxon>Streptosporangiales</taxon>
        <taxon>Streptosporangiaceae</taxon>
        <taxon>Planotetraspora</taxon>
    </lineage>
</organism>
<proteinExistence type="predicted"/>